<dbReference type="PANTHER" id="PTHR28630:SF3">
    <property type="entry name" value="PEROXIREDOXIN-LIKE 2C"/>
    <property type="match status" value="1"/>
</dbReference>
<dbReference type="AlphaFoldDB" id="A0AAD5VTF6"/>
<feature type="compositionally biased region" description="Polar residues" evidence="1">
    <location>
        <begin position="1033"/>
        <end position="1045"/>
    </location>
</feature>
<evidence type="ECO:0000313" key="2">
    <source>
        <dbReference type="EMBL" id="KAJ3569300.1"/>
    </source>
</evidence>
<feature type="compositionally biased region" description="Basic and acidic residues" evidence="1">
    <location>
        <begin position="259"/>
        <end position="273"/>
    </location>
</feature>
<dbReference type="Proteomes" id="UP001213000">
    <property type="component" value="Unassembled WGS sequence"/>
</dbReference>
<dbReference type="InterPro" id="IPR032801">
    <property type="entry name" value="PXL2A/B/C"/>
</dbReference>
<dbReference type="EMBL" id="JANIEX010000296">
    <property type="protein sequence ID" value="KAJ3569300.1"/>
    <property type="molecule type" value="Genomic_DNA"/>
</dbReference>
<evidence type="ECO:0000313" key="3">
    <source>
        <dbReference type="Proteomes" id="UP001213000"/>
    </source>
</evidence>
<feature type="compositionally biased region" description="Low complexity" evidence="1">
    <location>
        <begin position="942"/>
        <end position="957"/>
    </location>
</feature>
<feature type="compositionally biased region" description="Polar residues" evidence="1">
    <location>
        <begin position="423"/>
        <end position="442"/>
    </location>
</feature>
<dbReference type="PANTHER" id="PTHR28630">
    <property type="match status" value="1"/>
</dbReference>
<feature type="compositionally biased region" description="Polar residues" evidence="1">
    <location>
        <begin position="1"/>
        <end position="19"/>
    </location>
</feature>
<evidence type="ECO:0000256" key="1">
    <source>
        <dbReference type="SAM" id="MobiDB-lite"/>
    </source>
</evidence>
<feature type="compositionally biased region" description="Low complexity" evidence="1">
    <location>
        <begin position="1006"/>
        <end position="1027"/>
    </location>
</feature>
<feature type="region of interest" description="Disordered" evidence="1">
    <location>
        <begin position="935"/>
        <end position="1091"/>
    </location>
</feature>
<feature type="compositionally biased region" description="Low complexity" evidence="1">
    <location>
        <begin position="495"/>
        <end position="504"/>
    </location>
</feature>
<gene>
    <name evidence="2" type="ORF">NP233_g5141</name>
</gene>
<feature type="region of interest" description="Disordered" evidence="1">
    <location>
        <begin position="798"/>
        <end position="842"/>
    </location>
</feature>
<feature type="region of interest" description="Disordered" evidence="1">
    <location>
        <begin position="215"/>
        <end position="280"/>
    </location>
</feature>
<feature type="region of interest" description="Disordered" evidence="1">
    <location>
        <begin position="472"/>
        <end position="504"/>
    </location>
</feature>
<comment type="caution">
    <text evidence="2">The sequence shown here is derived from an EMBL/GenBank/DDBJ whole genome shotgun (WGS) entry which is preliminary data.</text>
</comment>
<feature type="region of interest" description="Disordered" evidence="1">
    <location>
        <begin position="132"/>
        <end position="157"/>
    </location>
</feature>
<reference evidence="2" key="1">
    <citation type="submission" date="2022-07" db="EMBL/GenBank/DDBJ databases">
        <title>Genome Sequence of Leucocoprinus birnbaumii.</title>
        <authorList>
            <person name="Buettner E."/>
        </authorList>
    </citation>
    <scope>NUCLEOTIDE SEQUENCE</scope>
    <source>
        <strain evidence="2">VT141</strain>
    </source>
</reference>
<feature type="compositionally biased region" description="Basic residues" evidence="1">
    <location>
        <begin position="1046"/>
        <end position="1058"/>
    </location>
</feature>
<proteinExistence type="predicted"/>
<protein>
    <submittedName>
        <fullName evidence="2">Uncharacterized protein</fullName>
    </submittedName>
</protein>
<feature type="compositionally biased region" description="Basic residues" evidence="1">
    <location>
        <begin position="975"/>
        <end position="992"/>
    </location>
</feature>
<accession>A0AAD5VTF6</accession>
<feature type="compositionally biased region" description="Polar residues" evidence="1">
    <location>
        <begin position="1071"/>
        <end position="1080"/>
    </location>
</feature>
<sequence>MSASVFSDTLSDSASSRVSVQVKRKPPPAGANGHRPVSASAHVSLTQLQAVQQNSQPFHKISFSERYPDPDPTDPFAPLWVLRNRTSSALNREGPPALGHLLQQGDTDEFGTRQADRRRSISYLQTLSASTFSAAEGTHPSHASDQGHGGAPVRTQRSQSIDAATHLGSNGNGNLNFISTLRRQSAKPTPLSQVAVLSTPSVSRGSPSPVVVVAPIETHTRQRPLSADSSGTESDVTRVGLSDVDVTPRVVAQPPYQASHDHEPPHHQQEQSRTRSGSSNKLTRFLKARKASQSGSNSHNVRASITDISRIRKASISPPVFSTVVWAGPGGEFAPIKDHPLQQNAISLITPSIPDVLSPPPPPPNAQNTDAQLGSSLLAATLLPVLASSPIPNSVSTEVLLQPDREPAPQLLVPPPIAIRPSTAPTQAHTEESNSTSSFVHVPTTMSSPSLAQLVASEAEIGPGVSATIASPATMKIKRSSSRPMSKLPPPLGHSTSPSSPLASSGIYSVTGVPGELDPARHSSGEWDIPTPQSLSRAASLPIIAESGVRITFGTLFAQQRVAVVFIRHFWCPLCQDYMTSVTSLTRRLGPEIIAGFGYRSSEDSEPNEKLGVVGDDGLGASGPVKLVVVSNGSYTMIGKYKQIFGSGATALDFYTDPSLAVYTALGMGKDPASLPEHLHSHAHGRSKSTILTSQARLSDSDLLGKSEKSPGKIGGYVKHGLMGGIAMVFVRALKVGLPVWEKGGDLHQLGGEFVFGPGLVCTYAHRMQTTKDHAPFEDVLHAAGVTVPAPLSRSVVQARISRDEKRSEKRENKRSNSLRKPRPSVAISQVTTSAKPRARGRTIDIVPNPTIEIHSAPPVPTSVSTPLLSSPIEDTGDYVPEKTVLHRRRRSAVRSSSVSVTSSIRPLDTNVTAVESRASPKLKKRRESQIERAFASASHVSTIPIPSPTSSAPFPAENYTPSPEESQVEAQWRKDRHRSLQRIKEKKKRSKRIESIRRTADQASRSHSLSPTASLSPSNSLSPSRSIGPVSVSRSPTASSQNRILSHHSRQHHHHQRGSMERERTRSRARQGSTSGVVSESERAVQSDSGMVIIQREWSTRRIHHADEGNENDEVDDDHFMYAGSGMRVTKGSLSRDTLARRGISSNRSEAVAVGVSVEDDAETVSDKTLVHQ</sequence>
<keyword evidence="3" id="KW-1185">Reference proteome</keyword>
<feature type="compositionally biased region" description="Basic and acidic residues" evidence="1">
    <location>
        <begin position="801"/>
        <end position="815"/>
    </location>
</feature>
<feature type="region of interest" description="Disordered" evidence="1">
    <location>
        <begin position="419"/>
        <end position="442"/>
    </location>
</feature>
<feature type="region of interest" description="Disordered" evidence="1">
    <location>
        <begin position="1145"/>
        <end position="1174"/>
    </location>
</feature>
<feature type="region of interest" description="Disordered" evidence="1">
    <location>
        <begin position="1"/>
        <end position="39"/>
    </location>
</feature>
<name>A0AAD5VTF6_9AGAR</name>
<dbReference type="Pfam" id="PF13911">
    <property type="entry name" value="AhpC-TSA_2"/>
    <property type="match status" value="1"/>
</dbReference>
<organism evidence="2 3">
    <name type="scientific">Leucocoprinus birnbaumii</name>
    <dbReference type="NCBI Taxonomy" id="56174"/>
    <lineage>
        <taxon>Eukaryota</taxon>
        <taxon>Fungi</taxon>
        <taxon>Dikarya</taxon>
        <taxon>Basidiomycota</taxon>
        <taxon>Agaricomycotina</taxon>
        <taxon>Agaricomycetes</taxon>
        <taxon>Agaricomycetidae</taxon>
        <taxon>Agaricales</taxon>
        <taxon>Agaricineae</taxon>
        <taxon>Agaricaceae</taxon>
        <taxon>Leucocoprinus</taxon>
    </lineage>
</organism>
<feature type="compositionally biased region" description="Polar residues" evidence="1">
    <location>
        <begin position="960"/>
        <end position="970"/>
    </location>
</feature>